<evidence type="ECO:0000313" key="1">
    <source>
        <dbReference type="EMBL" id="MBB4937910.1"/>
    </source>
</evidence>
<name>A0A7W7RTG1_9ACTN</name>
<accession>A0A7W7RTG1</accession>
<reference evidence="1 2" key="1">
    <citation type="submission" date="2020-08" db="EMBL/GenBank/DDBJ databases">
        <title>Sequencing the genomes of 1000 actinobacteria strains.</title>
        <authorList>
            <person name="Klenk H.-P."/>
        </authorList>
    </citation>
    <scope>NUCLEOTIDE SEQUENCE [LARGE SCALE GENOMIC DNA]</scope>
    <source>
        <strain evidence="1 2">DSM 43023</strain>
    </source>
</reference>
<evidence type="ECO:0000313" key="2">
    <source>
        <dbReference type="Proteomes" id="UP000534286"/>
    </source>
</evidence>
<proteinExistence type="predicted"/>
<dbReference type="EMBL" id="JACHJU010000001">
    <property type="protein sequence ID" value="MBB4937910.1"/>
    <property type="molecule type" value="Genomic_DNA"/>
</dbReference>
<organism evidence="1 2">
    <name type="scientific">Streptosporangium album</name>
    <dbReference type="NCBI Taxonomy" id="47479"/>
    <lineage>
        <taxon>Bacteria</taxon>
        <taxon>Bacillati</taxon>
        <taxon>Actinomycetota</taxon>
        <taxon>Actinomycetes</taxon>
        <taxon>Streptosporangiales</taxon>
        <taxon>Streptosporangiaceae</taxon>
        <taxon>Streptosporangium</taxon>
    </lineage>
</organism>
<keyword evidence="2" id="KW-1185">Reference proteome</keyword>
<protein>
    <submittedName>
        <fullName evidence="1">Uncharacterized protein</fullName>
    </submittedName>
</protein>
<gene>
    <name evidence="1" type="ORF">FHR32_002215</name>
</gene>
<dbReference type="AlphaFoldDB" id="A0A7W7RTG1"/>
<comment type="caution">
    <text evidence="1">The sequence shown here is derived from an EMBL/GenBank/DDBJ whole genome shotgun (WGS) entry which is preliminary data.</text>
</comment>
<sequence length="34" mass="4088">MTYRRPKNAGRIITKNTAKRLYFSKAKKAYINRK</sequence>
<dbReference type="Proteomes" id="UP000534286">
    <property type="component" value="Unassembled WGS sequence"/>
</dbReference>